<dbReference type="PROSITE" id="PS00216">
    <property type="entry name" value="SUGAR_TRANSPORT_1"/>
    <property type="match status" value="1"/>
</dbReference>
<sequence>MEKESDPSPLAESHLNPTQEQAQAAGGASTSYSGKLPVMTTPSNLPDRPNKIDAGPMESLGKNVKDETQYAPSAESKLNWYIVKLTLAAGIGGLLFGYDTGVISGALLYIRDDFPDVEKSTVLQVLFKNIDIDSTRSLPLSAQDHPTRWSSSVVSVDIGMCDQQCDTKMQETIVSMAVAGAIIGAAYGGRINDKFGRKPAILAADTVFAIGAVFMAAAPNVAMLIAGRILVGLGVGVASMTAPLYIAEASPAQIRGALVTLNVLFITGGQFLSYLINLAFTKTPGTWRWMLGVAGIPAVLQGVLMMLLPESPRWLFRQERRGEAIDVLRKIYPKPEDLQQEVEELEAAVSADVERPVSSIRAIWQLFSHKPTRLALTAGVGLQVFQQLVGINTVMYYSPSIVELSGFASHQMALLLSLIVSGLNAIGTIAGMVVIDRFGRRRLLLLSLTGVIIALAVLTSAFHVAAHDSPSVNFSMDNSFSSLICTKQTVVSRSHCTGCLQAGCGFCADSRDENLPGMCLVLNKTVGDLCGENTWFTKGCPSHYGWLALGGLALYIITFSPGMGPVPWAINSEIYPLKYRGLCGGIAATANWVANLVITQSFLSLVKGIGTSMTFLFFGCITVVAILFVLGLCLRRKDYQFKKWSKCGRREPKARVIGDMGLWSRSRIQIQIWVRHE</sequence>
<evidence type="ECO:0000256" key="1">
    <source>
        <dbReference type="ARBA" id="ARBA00004141"/>
    </source>
</evidence>
<gene>
    <name evidence="10" type="ORF">PHYPADRAFT_103049</name>
</gene>
<evidence type="ECO:0000256" key="2">
    <source>
        <dbReference type="ARBA" id="ARBA00010992"/>
    </source>
</evidence>
<keyword evidence="3" id="KW-0813">Transport</keyword>
<dbReference type="InterPro" id="IPR003663">
    <property type="entry name" value="Sugar/inositol_transpt"/>
</dbReference>
<evidence type="ECO:0000256" key="7">
    <source>
        <dbReference type="SAM" id="MobiDB-lite"/>
    </source>
</evidence>
<dbReference type="NCBIfam" id="TIGR00879">
    <property type="entry name" value="SP"/>
    <property type="match status" value="1"/>
</dbReference>
<feature type="transmembrane region" description="Helical" evidence="8">
    <location>
        <begin position="443"/>
        <end position="466"/>
    </location>
</feature>
<evidence type="ECO:0000256" key="4">
    <source>
        <dbReference type="ARBA" id="ARBA00022692"/>
    </source>
</evidence>
<feature type="transmembrane region" description="Helical" evidence="8">
    <location>
        <begin position="544"/>
        <end position="570"/>
    </location>
</feature>
<evidence type="ECO:0000256" key="6">
    <source>
        <dbReference type="ARBA" id="ARBA00023136"/>
    </source>
</evidence>
<dbReference type="EMBL" id="DS545835">
    <property type="protein sequence ID" value="EDQ48827.1"/>
    <property type="molecule type" value="Genomic_DNA"/>
</dbReference>
<name>A9U675_PHYPA</name>
<comment type="subcellular location">
    <subcellularLocation>
        <location evidence="1">Membrane</location>
        <topology evidence="1">Multi-pass membrane protein</topology>
    </subcellularLocation>
</comment>
<feature type="domain" description="Major facilitator superfamily (MFS) profile" evidence="9">
    <location>
        <begin position="85"/>
        <end position="637"/>
    </location>
</feature>
<feature type="compositionally biased region" description="Polar residues" evidence="7">
    <location>
        <begin position="15"/>
        <end position="33"/>
    </location>
</feature>
<feature type="transmembrane region" description="Helical" evidence="8">
    <location>
        <begin position="412"/>
        <end position="436"/>
    </location>
</feature>
<dbReference type="InterPro" id="IPR036259">
    <property type="entry name" value="MFS_trans_sf"/>
</dbReference>
<organism>
    <name type="scientific">Physcomitrium patens</name>
    <name type="common">Spreading-leaved earth moss</name>
    <name type="synonym">Physcomitrella patens</name>
    <dbReference type="NCBI Taxonomy" id="3218"/>
    <lineage>
        <taxon>Eukaryota</taxon>
        <taxon>Viridiplantae</taxon>
        <taxon>Streptophyta</taxon>
        <taxon>Embryophyta</taxon>
        <taxon>Bryophyta</taxon>
        <taxon>Bryophytina</taxon>
        <taxon>Bryopsida</taxon>
        <taxon>Funariidae</taxon>
        <taxon>Funariales</taxon>
        <taxon>Funariaceae</taxon>
        <taxon>Physcomitrium</taxon>
    </lineage>
</organism>
<dbReference type="GO" id="GO:0016020">
    <property type="term" value="C:membrane"/>
    <property type="evidence" value="ECO:0007669"/>
    <property type="project" value="UniProtKB-SubCell"/>
</dbReference>
<dbReference type="PANTHER" id="PTHR48020">
    <property type="entry name" value="PROTON MYO-INOSITOL COTRANSPORTER"/>
    <property type="match status" value="1"/>
</dbReference>
<feature type="transmembrane region" description="Helical" evidence="8">
    <location>
        <begin position="258"/>
        <end position="280"/>
    </location>
</feature>
<feature type="transmembrane region" description="Helical" evidence="8">
    <location>
        <begin position="582"/>
        <end position="603"/>
    </location>
</feature>
<keyword evidence="6 8" id="KW-0472">Membrane</keyword>
<evidence type="ECO:0000256" key="3">
    <source>
        <dbReference type="ARBA" id="ARBA00022448"/>
    </source>
</evidence>
<dbReference type="InterPro" id="IPR020846">
    <property type="entry name" value="MFS_dom"/>
</dbReference>
<dbReference type="PANTHER" id="PTHR48020:SF12">
    <property type="entry name" value="PROTON MYO-INOSITOL COTRANSPORTER"/>
    <property type="match status" value="1"/>
</dbReference>
<dbReference type="InterPro" id="IPR005829">
    <property type="entry name" value="Sugar_transporter_CS"/>
</dbReference>
<feature type="region of interest" description="Disordered" evidence="7">
    <location>
        <begin position="1"/>
        <end position="60"/>
    </location>
</feature>
<feature type="transmembrane region" description="Helical" evidence="8">
    <location>
        <begin position="172"/>
        <end position="188"/>
    </location>
</feature>
<dbReference type="PRINTS" id="PR00171">
    <property type="entry name" value="SUGRTRNSPORT"/>
</dbReference>
<dbReference type="AlphaFoldDB" id="A9U675"/>
<dbReference type="Gene3D" id="1.20.1250.20">
    <property type="entry name" value="MFS general substrate transporter like domains"/>
    <property type="match status" value="2"/>
</dbReference>
<evidence type="ECO:0000256" key="8">
    <source>
        <dbReference type="SAM" id="Phobius"/>
    </source>
</evidence>
<keyword evidence="5 8" id="KW-1133">Transmembrane helix</keyword>
<feature type="transmembrane region" description="Helical" evidence="8">
    <location>
        <begin position="286"/>
        <end position="308"/>
    </location>
</feature>
<dbReference type="eggNOG" id="KOG0254">
    <property type="taxonomic scope" value="Eukaryota"/>
</dbReference>
<dbReference type="GO" id="GO:0022857">
    <property type="term" value="F:transmembrane transporter activity"/>
    <property type="evidence" value="ECO:0007669"/>
    <property type="project" value="InterPro"/>
</dbReference>
<proteinExistence type="inferred from homology"/>
<keyword evidence="4 8" id="KW-0812">Transmembrane</keyword>
<dbReference type="Pfam" id="PF00083">
    <property type="entry name" value="Sugar_tr"/>
    <property type="match status" value="2"/>
</dbReference>
<feature type="transmembrane region" description="Helical" evidence="8">
    <location>
        <begin position="200"/>
        <end position="219"/>
    </location>
</feature>
<feature type="transmembrane region" description="Helical" evidence="8">
    <location>
        <begin position="615"/>
        <end position="634"/>
    </location>
</feature>
<dbReference type="InterPro" id="IPR005828">
    <property type="entry name" value="MFS_sugar_transport-like"/>
</dbReference>
<protein>
    <submittedName>
        <fullName evidence="10">Predicted protein</fullName>
    </submittedName>
</protein>
<dbReference type="FunFam" id="1.20.1250.20:FF:001679">
    <property type="entry name" value="Predicted protein"/>
    <property type="match status" value="1"/>
</dbReference>
<accession>A9U675</accession>
<evidence type="ECO:0000313" key="10">
    <source>
        <dbReference type="EMBL" id="EDQ48827.1"/>
    </source>
</evidence>
<evidence type="ECO:0000259" key="9">
    <source>
        <dbReference type="PROSITE" id="PS50850"/>
    </source>
</evidence>
<evidence type="ECO:0000256" key="5">
    <source>
        <dbReference type="ARBA" id="ARBA00022989"/>
    </source>
</evidence>
<dbReference type="PROSITE" id="PS50850">
    <property type="entry name" value="MFS"/>
    <property type="match status" value="1"/>
</dbReference>
<dbReference type="SUPFAM" id="SSF103473">
    <property type="entry name" value="MFS general substrate transporter"/>
    <property type="match status" value="1"/>
</dbReference>
<dbReference type="PROSITE" id="PS00217">
    <property type="entry name" value="SUGAR_TRANSPORT_2"/>
    <property type="match status" value="1"/>
</dbReference>
<reference evidence="10" key="1">
    <citation type="journal article" date="2008" name="Science">
        <title>The Physcomitrella genome reveals evolutionary insights into the conquest of land by plants.</title>
        <authorList>
            <person name="Rensing S."/>
            <person name="Lang D."/>
            <person name="Zimmer A."/>
            <person name="Terry A."/>
            <person name="Salamov A."/>
            <person name="Shapiro H."/>
            <person name="Nishiyama T."/>
            <person name="Perroud P.-F."/>
            <person name="Lindquist E."/>
            <person name="Kamisugi Y."/>
            <person name="Tanahashi T."/>
            <person name="Sakakibara K."/>
            <person name="Fujita T."/>
            <person name="Oishi K."/>
            <person name="Shin-I T."/>
            <person name="Kuroki Y."/>
            <person name="Toyoda A."/>
            <person name="Suzuki Y."/>
            <person name="Hashimoto A."/>
            <person name="Yamaguchi K."/>
            <person name="Sugano A."/>
            <person name="Kohara Y."/>
            <person name="Fujiyama A."/>
            <person name="Anterola A."/>
            <person name="Aoki S."/>
            <person name="Ashton N."/>
            <person name="Barbazuk W.B."/>
            <person name="Barker E."/>
            <person name="Bennetzen J."/>
            <person name="Bezanilla M."/>
            <person name="Blankenship R."/>
            <person name="Cho S.H."/>
            <person name="Dutcher S."/>
            <person name="Estelle M."/>
            <person name="Fawcett J.A."/>
            <person name="Gundlach H."/>
            <person name="Hanada K."/>
            <person name="Heyl A."/>
            <person name="Hicks K.A."/>
            <person name="Hugh J."/>
            <person name="Lohr M."/>
            <person name="Mayer K."/>
            <person name="Melkozernov A."/>
            <person name="Murata T."/>
            <person name="Nelson D."/>
            <person name="Pils B."/>
            <person name="Prigge M."/>
            <person name="Reiss B."/>
            <person name="Renner T."/>
            <person name="Rombauts S."/>
            <person name="Rushton P."/>
            <person name="Sanderfoot A."/>
            <person name="Schween G."/>
            <person name="Shiu S.-H."/>
            <person name="Stueber K."/>
            <person name="Theodoulou F.L."/>
            <person name="Tu H."/>
            <person name="Van de Peer Y."/>
            <person name="Verrier P.J."/>
            <person name="Waters E."/>
            <person name="Wood A."/>
            <person name="Yang L."/>
            <person name="Cove D."/>
            <person name="Cuming A."/>
            <person name="Hasebe M."/>
            <person name="Lucas S."/>
            <person name="Mishler D.B."/>
            <person name="Reski R."/>
            <person name="Grigoriev I."/>
            <person name="Quatrano R.S."/>
            <person name="Boore J.L."/>
        </authorList>
    </citation>
    <scope>NUCLEOTIDE SEQUENCE [LARGE SCALE GENOMIC DNA]</scope>
</reference>
<feature type="transmembrane region" description="Helical" evidence="8">
    <location>
        <begin position="225"/>
        <end position="246"/>
    </location>
</feature>
<dbReference type="CDD" id="cd17360">
    <property type="entry name" value="MFS_HMIT_like"/>
    <property type="match status" value="1"/>
</dbReference>
<dbReference type="InterPro" id="IPR050814">
    <property type="entry name" value="Myo-inositol_Transporter"/>
</dbReference>
<comment type="similarity">
    <text evidence="2">Belongs to the major facilitator superfamily. Sugar transporter (TC 2.A.1.1) family.</text>
</comment>